<organism evidence="2 3">
    <name type="scientific">Cerrena zonata</name>
    <dbReference type="NCBI Taxonomy" id="2478898"/>
    <lineage>
        <taxon>Eukaryota</taxon>
        <taxon>Fungi</taxon>
        <taxon>Dikarya</taxon>
        <taxon>Basidiomycota</taxon>
        <taxon>Agaricomycotina</taxon>
        <taxon>Agaricomycetes</taxon>
        <taxon>Polyporales</taxon>
        <taxon>Cerrenaceae</taxon>
        <taxon>Cerrena</taxon>
    </lineage>
</organism>
<keyword evidence="1" id="KW-0472">Membrane</keyword>
<protein>
    <submittedName>
        <fullName evidence="2">Uncharacterized protein</fullName>
    </submittedName>
</protein>
<sequence length="146" mass="16212">MHSFNTVFSLILSYVQSDLEEGGSSHRVRSVPLIALASALIFISTVVIASYCILIRVPTRRTDYSQVVPWYHDLRARFGHIPRIRNSPTPLPLHTHPSAALPATNLPCYPPPSYGDPRANLSYDTTDVHTNIALLSPESSNRTFSL</sequence>
<reference evidence="2 3" key="1">
    <citation type="submission" date="2022-09" db="EMBL/GenBank/DDBJ databases">
        <authorList>
            <person name="Palmer J.M."/>
        </authorList>
    </citation>
    <scope>NUCLEOTIDE SEQUENCE [LARGE SCALE GENOMIC DNA]</scope>
    <source>
        <strain evidence="2 3">DSM 7382</strain>
    </source>
</reference>
<keyword evidence="1" id="KW-0812">Transmembrane</keyword>
<evidence type="ECO:0000313" key="2">
    <source>
        <dbReference type="EMBL" id="KAK7689914.1"/>
    </source>
</evidence>
<feature type="transmembrane region" description="Helical" evidence="1">
    <location>
        <begin position="33"/>
        <end position="54"/>
    </location>
</feature>
<proteinExistence type="predicted"/>
<comment type="caution">
    <text evidence="2">The sequence shown here is derived from an EMBL/GenBank/DDBJ whole genome shotgun (WGS) entry which is preliminary data.</text>
</comment>
<keyword evidence="1" id="KW-1133">Transmembrane helix</keyword>
<name>A0AAW0GF46_9APHY</name>
<dbReference type="Proteomes" id="UP001385951">
    <property type="component" value="Unassembled WGS sequence"/>
</dbReference>
<evidence type="ECO:0000256" key="1">
    <source>
        <dbReference type="SAM" id="Phobius"/>
    </source>
</evidence>
<gene>
    <name evidence="2" type="ORF">QCA50_006553</name>
</gene>
<accession>A0AAW0GF46</accession>
<evidence type="ECO:0000313" key="3">
    <source>
        <dbReference type="Proteomes" id="UP001385951"/>
    </source>
</evidence>
<dbReference type="EMBL" id="JASBNA010000007">
    <property type="protein sequence ID" value="KAK7689914.1"/>
    <property type="molecule type" value="Genomic_DNA"/>
</dbReference>
<dbReference type="AlphaFoldDB" id="A0AAW0GF46"/>
<keyword evidence="3" id="KW-1185">Reference proteome</keyword>